<accession>A0A1M5B6N1</accession>
<dbReference type="Pfam" id="PF22680">
    <property type="entry name" value="Glyco_hydro_123_N_2"/>
    <property type="match status" value="1"/>
</dbReference>
<dbReference type="AlphaFoldDB" id="A0A1M5B6N1"/>
<evidence type="ECO:0000259" key="2">
    <source>
        <dbReference type="Pfam" id="PF22680"/>
    </source>
</evidence>
<sequence>MQLECGLAEESYKYIAGKLVDFTRKKFDLVSGRRDWVAFQLMLKGDEEFTVSTGDNPTFSVKGPLLNIRVHVEVEGIPQSCIRLYPIGTVEDDDGIQKADMLLKNEVVTVAKDAVQPIWVEIDIPEDVQPGNHQGTISIFAHRMFEDEKKVAAMFFNVMVKDVVLPRPSEYRFHLDLWQHLSNIARKHEVRLWSDEHFRVLEEYVKSLAQLGQKAITIIASEIPWSGQRSYRVKDYPSDMFEYSMVKVEKDLNGNFIYDFSAVKRYIELCFKYGIDKEIEVFGLCNIWEDDEFGYGKVATDYPDAIRVRYYDRADSCYKYMRDAKDISAYIKALESFFIENGWIELVRIIADEPSDMELYEKRLEAIKNAAPQFKFKAAINHAEFIKRFKRQISDYVPMLPCVCQEWDSLKEMAGKDIERLLWYVCCWPLYPNTFISSPLLESRLIGLLTAYMNFDGFLRWNYTVWPEKPRERISFRYPEWRAGDTNFVYPGMDGAPILTIRYKNLKRGIEDYELIQMLKGVHPHSDEILSKVWSRIFKFKDIAELAPEAGKKPEELYSLDYEDYMAVKEYLLDEISQYKD</sequence>
<keyword evidence="4" id="KW-1185">Reference proteome</keyword>
<organism evidence="3 4">
    <name type="scientific">Caldanaerobius fijiensis DSM 17918</name>
    <dbReference type="NCBI Taxonomy" id="1121256"/>
    <lineage>
        <taxon>Bacteria</taxon>
        <taxon>Bacillati</taxon>
        <taxon>Bacillota</taxon>
        <taxon>Clostridia</taxon>
        <taxon>Thermoanaerobacterales</taxon>
        <taxon>Thermoanaerobacteraceae</taxon>
        <taxon>Caldanaerobius</taxon>
    </lineage>
</organism>
<dbReference type="STRING" id="1121256.SAMN02746089_01797"/>
<dbReference type="InterPro" id="IPR053850">
    <property type="entry name" value="Glyco_hydro_123_N_2"/>
</dbReference>
<protein>
    <submittedName>
        <fullName evidence="3">Uncharacterized protein</fullName>
    </submittedName>
</protein>
<reference evidence="3 4" key="1">
    <citation type="submission" date="2016-11" db="EMBL/GenBank/DDBJ databases">
        <authorList>
            <person name="Jaros S."/>
            <person name="Januszkiewicz K."/>
            <person name="Wedrychowicz H."/>
        </authorList>
    </citation>
    <scope>NUCLEOTIDE SEQUENCE [LARGE SCALE GENOMIC DNA]</scope>
    <source>
        <strain evidence="3 4">DSM 17918</strain>
    </source>
</reference>
<name>A0A1M5B6N1_9THEO</name>
<gene>
    <name evidence="3" type="ORF">SAMN02746089_01797</name>
</gene>
<dbReference type="InterPro" id="IPR025150">
    <property type="entry name" value="GH123_cat"/>
</dbReference>
<proteinExistence type="predicted"/>
<evidence type="ECO:0000259" key="1">
    <source>
        <dbReference type="Pfam" id="PF13320"/>
    </source>
</evidence>
<evidence type="ECO:0000313" key="4">
    <source>
        <dbReference type="Proteomes" id="UP000184088"/>
    </source>
</evidence>
<evidence type="ECO:0000313" key="3">
    <source>
        <dbReference type="EMBL" id="SHF38066.1"/>
    </source>
</evidence>
<dbReference type="Proteomes" id="UP000184088">
    <property type="component" value="Unassembled WGS sequence"/>
</dbReference>
<feature type="domain" description="Glycoside hydrolase 123 catalytic" evidence="1">
    <location>
        <begin position="178"/>
        <end position="519"/>
    </location>
</feature>
<dbReference type="Pfam" id="PF13320">
    <property type="entry name" value="GH123_cat"/>
    <property type="match status" value="1"/>
</dbReference>
<feature type="domain" description="Glycoside hydrolase 123 N-terminal" evidence="2">
    <location>
        <begin position="98"/>
        <end position="139"/>
    </location>
</feature>
<dbReference type="EMBL" id="FQVH01000020">
    <property type="protein sequence ID" value="SHF38066.1"/>
    <property type="molecule type" value="Genomic_DNA"/>
</dbReference>